<keyword evidence="2" id="KW-1185">Reference proteome</keyword>
<protein>
    <submittedName>
        <fullName evidence="1">Spore coat associated protein CotJA</fullName>
    </submittedName>
</protein>
<dbReference type="EMBL" id="CP063304">
    <property type="protein sequence ID" value="QOV20953.1"/>
    <property type="molecule type" value="Genomic_DNA"/>
</dbReference>
<dbReference type="AlphaFoldDB" id="A0A7M2RKT8"/>
<proteinExistence type="predicted"/>
<sequence>MYEQLDDLGLPVAMGYVPMTRFGKTFDPAAGLQNGTIFPDLCKPFCGKGGGGCK</sequence>
<reference evidence="1 2" key="1">
    <citation type="submission" date="2020-10" db="EMBL/GenBank/DDBJ databases">
        <title>Blautia liquoris sp.nov., isolated from the mud in a fermentation cellar used for the production of Chinese strong-flavoured liquor.</title>
        <authorList>
            <person name="Lu L."/>
        </authorList>
    </citation>
    <scope>NUCLEOTIDE SEQUENCE [LARGE SCALE GENOMIC DNA]</scope>
    <source>
        <strain evidence="1 2">LZLJ-3</strain>
    </source>
</reference>
<evidence type="ECO:0000313" key="2">
    <source>
        <dbReference type="Proteomes" id="UP000593601"/>
    </source>
</evidence>
<dbReference type="InterPro" id="IPR020256">
    <property type="entry name" value="Spore_coat_CotJA"/>
</dbReference>
<gene>
    <name evidence="1" type="ORF">INP51_06485</name>
</gene>
<dbReference type="KEGG" id="bliq:INP51_06485"/>
<accession>A0A7M2RKT8</accession>
<name>A0A7M2RKT8_9FIRM</name>
<dbReference type="Pfam" id="PF11007">
    <property type="entry name" value="CotJA"/>
    <property type="match status" value="1"/>
</dbReference>
<dbReference type="Proteomes" id="UP000593601">
    <property type="component" value="Chromosome"/>
</dbReference>
<organism evidence="1 2">
    <name type="scientific">Blautia liquoris</name>
    <dbReference type="NCBI Taxonomy" id="2779518"/>
    <lineage>
        <taxon>Bacteria</taxon>
        <taxon>Bacillati</taxon>
        <taxon>Bacillota</taxon>
        <taxon>Clostridia</taxon>
        <taxon>Lachnospirales</taxon>
        <taxon>Lachnospiraceae</taxon>
        <taxon>Blautia</taxon>
    </lineage>
</organism>
<evidence type="ECO:0000313" key="1">
    <source>
        <dbReference type="EMBL" id="QOV20953.1"/>
    </source>
</evidence>